<feature type="transmembrane region" description="Helical" evidence="1">
    <location>
        <begin position="49"/>
        <end position="68"/>
    </location>
</feature>
<feature type="transmembrane region" description="Helical" evidence="1">
    <location>
        <begin position="21"/>
        <end position="43"/>
    </location>
</feature>
<feature type="transmembrane region" description="Helical" evidence="1">
    <location>
        <begin position="131"/>
        <end position="157"/>
    </location>
</feature>
<comment type="caution">
    <text evidence="2">The sequence shown here is derived from an EMBL/GenBank/DDBJ whole genome shotgun (WGS) entry which is preliminary data.</text>
</comment>
<sequence>MLSLILLYIDKFDFTFLPKSYWFISNIGLVFILMLCIVKLGIVTDLKCHLYTLFMTVGYTFNIVPIFYKLIVCFPEKNKISNWIMNHKIIFFLVFVSIDILLNGIIFMMPYEIKTIINSDGENFEKCSMHKILGSMSTALLIIYKFLIIVCVLILIFTEWSMIELKDDLRFILSTIYIDIVCIIILLFLHFVTIRSYVFYLIIRISIIIVIAISNYIFIYGFRLFKPFINKKESMIIKGSVYNNASNHPQNIYTQTNKESGSLRTATQSSILSKLVNYHYKQSNNGSPNNIDESIFSDKTSNFSIPNTVDTQQCKTSTNYYIIGTSGDLPYK</sequence>
<evidence type="ECO:0008006" key="4">
    <source>
        <dbReference type="Google" id="ProtNLM"/>
    </source>
</evidence>
<keyword evidence="3" id="KW-1185">Reference proteome</keyword>
<evidence type="ECO:0000313" key="2">
    <source>
        <dbReference type="EMBL" id="ORX84146.1"/>
    </source>
</evidence>
<evidence type="ECO:0000256" key="1">
    <source>
        <dbReference type="SAM" id="Phobius"/>
    </source>
</evidence>
<feature type="transmembrane region" description="Helical" evidence="1">
    <location>
        <begin position="89"/>
        <end position="111"/>
    </location>
</feature>
<feature type="transmembrane region" description="Helical" evidence="1">
    <location>
        <begin position="197"/>
        <end position="222"/>
    </location>
</feature>
<evidence type="ECO:0000313" key="3">
    <source>
        <dbReference type="Proteomes" id="UP000193944"/>
    </source>
</evidence>
<gene>
    <name evidence="2" type="ORF">BCR32DRAFT_242848</name>
</gene>
<proteinExistence type="predicted"/>
<accession>A0A1Y1XFF7</accession>
<dbReference type="AlphaFoldDB" id="A0A1Y1XFF7"/>
<feature type="transmembrane region" description="Helical" evidence="1">
    <location>
        <begin position="169"/>
        <end position="191"/>
    </location>
</feature>
<name>A0A1Y1XFF7_9FUNG</name>
<keyword evidence="1" id="KW-0472">Membrane</keyword>
<reference evidence="2 3" key="2">
    <citation type="submission" date="2016-08" db="EMBL/GenBank/DDBJ databases">
        <title>Pervasive Adenine N6-methylation of Active Genes in Fungi.</title>
        <authorList>
            <consortium name="DOE Joint Genome Institute"/>
            <person name="Mondo S.J."/>
            <person name="Dannebaum R.O."/>
            <person name="Kuo R.C."/>
            <person name="Labutti K."/>
            <person name="Haridas S."/>
            <person name="Kuo A."/>
            <person name="Salamov A."/>
            <person name="Ahrendt S.R."/>
            <person name="Lipzen A."/>
            <person name="Sullivan W."/>
            <person name="Andreopoulos W.B."/>
            <person name="Clum A."/>
            <person name="Lindquist E."/>
            <person name="Daum C."/>
            <person name="Ramamoorthy G.K."/>
            <person name="Gryganskyi A."/>
            <person name="Culley D."/>
            <person name="Magnuson J.K."/>
            <person name="James T.Y."/>
            <person name="O'Malley M.A."/>
            <person name="Stajich J.E."/>
            <person name="Spatafora J.W."/>
            <person name="Visel A."/>
            <person name="Grigoriev I.V."/>
        </authorList>
    </citation>
    <scope>NUCLEOTIDE SEQUENCE [LARGE SCALE GENOMIC DNA]</scope>
    <source>
        <strain evidence="2 3">S4</strain>
    </source>
</reference>
<organism evidence="2 3">
    <name type="scientific">Anaeromyces robustus</name>
    <dbReference type="NCBI Taxonomy" id="1754192"/>
    <lineage>
        <taxon>Eukaryota</taxon>
        <taxon>Fungi</taxon>
        <taxon>Fungi incertae sedis</taxon>
        <taxon>Chytridiomycota</taxon>
        <taxon>Chytridiomycota incertae sedis</taxon>
        <taxon>Neocallimastigomycetes</taxon>
        <taxon>Neocallimastigales</taxon>
        <taxon>Neocallimastigaceae</taxon>
        <taxon>Anaeromyces</taxon>
    </lineage>
</organism>
<keyword evidence="1" id="KW-1133">Transmembrane helix</keyword>
<keyword evidence="1" id="KW-0812">Transmembrane</keyword>
<protein>
    <recommendedName>
        <fullName evidence="4">G-protein coupled receptors family 3 profile domain-containing protein</fullName>
    </recommendedName>
</protein>
<dbReference type="Proteomes" id="UP000193944">
    <property type="component" value="Unassembled WGS sequence"/>
</dbReference>
<dbReference type="EMBL" id="MCFG01000058">
    <property type="protein sequence ID" value="ORX84146.1"/>
    <property type="molecule type" value="Genomic_DNA"/>
</dbReference>
<reference evidence="2 3" key="1">
    <citation type="submission" date="2016-08" db="EMBL/GenBank/DDBJ databases">
        <title>A Parts List for Fungal Cellulosomes Revealed by Comparative Genomics.</title>
        <authorList>
            <consortium name="DOE Joint Genome Institute"/>
            <person name="Haitjema C.H."/>
            <person name="Gilmore S.P."/>
            <person name="Henske J.K."/>
            <person name="Solomon K.V."/>
            <person name="De Groot R."/>
            <person name="Kuo A."/>
            <person name="Mondo S.J."/>
            <person name="Salamov A.A."/>
            <person name="Labutti K."/>
            <person name="Zhao Z."/>
            <person name="Chiniquy J."/>
            <person name="Barry K."/>
            <person name="Brewer H.M."/>
            <person name="Purvine S.O."/>
            <person name="Wright A.T."/>
            <person name="Boxma B."/>
            <person name="Van Alen T."/>
            <person name="Hackstein J.H."/>
            <person name="Baker S.E."/>
            <person name="Grigoriev I.V."/>
            <person name="O'Malley M.A."/>
        </authorList>
    </citation>
    <scope>NUCLEOTIDE SEQUENCE [LARGE SCALE GENOMIC DNA]</scope>
    <source>
        <strain evidence="2 3">S4</strain>
    </source>
</reference>